<dbReference type="AlphaFoldDB" id="A0A151WJ57"/>
<gene>
    <name evidence="2" type="ORF">ALC60_13106</name>
</gene>
<feature type="region of interest" description="Disordered" evidence="1">
    <location>
        <begin position="52"/>
        <end position="71"/>
    </location>
</feature>
<proteinExistence type="predicted"/>
<reference evidence="2 3" key="1">
    <citation type="submission" date="2015-09" db="EMBL/GenBank/DDBJ databases">
        <title>Trachymyrmex zeteki WGS genome.</title>
        <authorList>
            <person name="Nygaard S."/>
            <person name="Hu H."/>
            <person name="Boomsma J."/>
            <person name="Zhang G."/>
        </authorList>
    </citation>
    <scope>NUCLEOTIDE SEQUENCE [LARGE SCALE GENOMIC DNA]</scope>
    <source>
        <strain evidence="2">Tzet28-1</strain>
        <tissue evidence="2">Whole body</tissue>
    </source>
</reference>
<sequence length="96" mass="10440">MNAFDVQLCLSGSPNARSRAGVPLACPVTVVINEILWLRTCEIRHWGAAPYTTGVHGDDRDTEEKGNKGGTILIPTHNGLITMRLTHWANSSRQSG</sequence>
<keyword evidence="3" id="KW-1185">Reference proteome</keyword>
<evidence type="ECO:0000256" key="1">
    <source>
        <dbReference type="SAM" id="MobiDB-lite"/>
    </source>
</evidence>
<organism evidence="2 3">
    <name type="scientific">Mycetomoellerius zeteki</name>
    <dbReference type="NCBI Taxonomy" id="64791"/>
    <lineage>
        <taxon>Eukaryota</taxon>
        <taxon>Metazoa</taxon>
        <taxon>Ecdysozoa</taxon>
        <taxon>Arthropoda</taxon>
        <taxon>Hexapoda</taxon>
        <taxon>Insecta</taxon>
        <taxon>Pterygota</taxon>
        <taxon>Neoptera</taxon>
        <taxon>Endopterygota</taxon>
        <taxon>Hymenoptera</taxon>
        <taxon>Apocrita</taxon>
        <taxon>Aculeata</taxon>
        <taxon>Formicoidea</taxon>
        <taxon>Formicidae</taxon>
        <taxon>Myrmicinae</taxon>
        <taxon>Mycetomoellerius</taxon>
    </lineage>
</organism>
<feature type="compositionally biased region" description="Basic and acidic residues" evidence="1">
    <location>
        <begin position="56"/>
        <end position="67"/>
    </location>
</feature>
<dbReference type="Proteomes" id="UP000075809">
    <property type="component" value="Unassembled WGS sequence"/>
</dbReference>
<dbReference type="EMBL" id="KQ983049">
    <property type="protein sequence ID" value="KYQ47840.1"/>
    <property type="molecule type" value="Genomic_DNA"/>
</dbReference>
<accession>A0A151WJ57</accession>
<evidence type="ECO:0000313" key="3">
    <source>
        <dbReference type="Proteomes" id="UP000075809"/>
    </source>
</evidence>
<evidence type="ECO:0000313" key="2">
    <source>
        <dbReference type="EMBL" id="KYQ47840.1"/>
    </source>
</evidence>
<name>A0A151WJ57_9HYME</name>
<protein>
    <submittedName>
        <fullName evidence="2">Uncharacterized protein</fullName>
    </submittedName>
</protein>